<dbReference type="InterPro" id="IPR058791">
    <property type="entry name" value="3HB_CusB"/>
</dbReference>
<dbReference type="RefSeq" id="WP_012275410.1">
    <property type="nucleotide sequence ID" value="NC_010334.1"/>
</dbReference>
<evidence type="ECO:0000256" key="4">
    <source>
        <dbReference type="ARBA" id="ARBA00023065"/>
    </source>
</evidence>
<dbReference type="GO" id="GO:0046914">
    <property type="term" value="F:transition metal ion binding"/>
    <property type="evidence" value="ECO:0007669"/>
    <property type="project" value="TreeGrafter"/>
</dbReference>
<feature type="domain" description="CusB-like three alpha-helical bundle" evidence="8">
    <location>
        <begin position="292"/>
        <end position="344"/>
    </location>
</feature>
<evidence type="ECO:0000259" key="9">
    <source>
        <dbReference type="Pfam" id="PF25919"/>
    </source>
</evidence>
<feature type="compositionally biased region" description="Basic and acidic residues" evidence="5">
    <location>
        <begin position="130"/>
        <end position="143"/>
    </location>
</feature>
<evidence type="ECO:0000259" key="7">
    <source>
        <dbReference type="Pfam" id="PF19335"/>
    </source>
</evidence>
<dbReference type="GO" id="GO:0016020">
    <property type="term" value="C:membrane"/>
    <property type="evidence" value="ECO:0007669"/>
    <property type="project" value="InterPro"/>
</dbReference>
<dbReference type="eggNOG" id="COG0845">
    <property type="taxonomic scope" value="Bacteria"/>
</dbReference>
<dbReference type="FunFam" id="2.40.30.170:FF:000010">
    <property type="entry name" value="Efflux RND transporter periplasmic adaptor subunit"/>
    <property type="match status" value="1"/>
</dbReference>
<dbReference type="Pfam" id="PF25975">
    <property type="entry name" value="CzcB_C"/>
    <property type="match status" value="1"/>
</dbReference>
<evidence type="ECO:0000256" key="6">
    <source>
        <dbReference type="SAM" id="SignalP"/>
    </source>
</evidence>
<dbReference type="HOGENOM" id="CLU_018816_13_1_6"/>
<dbReference type="InterPro" id="IPR058792">
    <property type="entry name" value="Beta-barrel_RND_2"/>
</dbReference>
<dbReference type="GO" id="GO:0060003">
    <property type="term" value="P:copper ion export"/>
    <property type="evidence" value="ECO:0007669"/>
    <property type="project" value="TreeGrafter"/>
</dbReference>
<comment type="similarity">
    <text evidence="1">Belongs to the membrane fusion protein (MFP) (TC 8.A.1) family.</text>
</comment>
<dbReference type="PANTHER" id="PTHR30097">
    <property type="entry name" value="CATION EFFLUX SYSTEM PROTEIN CUSB"/>
    <property type="match status" value="1"/>
</dbReference>
<feature type="domain" description="CusB-like barrel-sandwich hybrid" evidence="9">
    <location>
        <begin position="260"/>
        <end position="378"/>
    </location>
</feature>
<dbReference type="FunFam" id="2.40.420.20:FF:000003">
    <property type="entry name" value="Cation efflux system protein cusB"/>
    <property type="match status" value="1"/>
</dbReference>
<dbReference type="Pfam" id="PF25919">
    <property type="entry name" value="BSH_CusB"/>
    <property type="match status" value="1"/>
</dbReference>
<dbReference type="STRING" id="458817.Shal_0279"/>
<dbReference type="InterPro" id="IPR006143">
    <property type="entry name" value="RND_pump_MFP"/>
</dbReference>
<feature type="signal peptide" evidence="6">
    <location>
        <begin position="1"/>
        <end position="28"/>
    </location>
</feature>
<reference evidence="12" key="1">
    <citation type="submission" date="2008-01" db="EMBL/GenBank/DDBJ databases">
        <title>Complete sequence of Shewanella halifaxensis HAW-EB4.</title>
        <authorList>
            <consortium name="US DOE Joint Genome Institute"/>
            <person name="Copeland A."/>
            <person name="Lucas S."/>
            <person name="Lapidus A."/>
            <person name="Glavina del Rio T."/>
            <person name="Dalin E."/>
            <person name="Tice H."/>
            <person name="Bruce D."/>
            <person name="Goodwin L."/>
            <person name="Pitluck S."/>
            <person name="Sims D."/>
            <person name="Brettin T."/>
            <person name="Detter J.C."/>
            <person name="Han C."/>
            <person name="Kuske C.R."/>
            <person name="Schmutz J."/>
            <person name="Larimer F."/>
            <person name="Land M."/>
            <person name="Hauser L."/>
            <person name="Kyrpides N."/>
            <person name="Kim E."/>
            <person name="Zhao J.-S."/>
            <person name="Richardson P."/>
        </authorList>
    </citation>
    <scope>NUCLEOTIDE SEQUENCE [LARGE SCALE GENOMIC DNA]</scope>
    <source>
        <strain evidence="12">HAW-EB4</strain>
    </source>
</reference>
<feature type="chain" id="PRO_5002755885" evidence="6">
    <location>
        <begin position="29"/>
        <end position="560"/>
    </location>
</feature>
<keyword evidence="2" id="KW-0813">Transport</keyword>
<dbReference type="OrthoDB" id="9806939at2"/>
<feature type="region of interest" description="Disordered" evidence="5">
    <location>
        <begin position="127"/>
        <end position="160"/>
    </location>
</feature>
<dbReference type="GO" id="GO:0015679">
    <property type="term" value="P:plasma membrane copper ion transport"/>
    <property type="evidence" value="ECO:0007669"/>
    <property type="project" value="TreeGrafter"/>
</dbReference>
<feature type="domain" description="CzcB-like C-terminal circularly permuted SH3-like" evidence="11">
    <location>
        <begin position="467"/>
        <end position="526"/>
    </location>
</feature>
<accession>B0TNV2</accession>
<dbReference type="Pfam" id="PF25954">
    <property type="entry name" value="Beta-barrel_RND_2"/>
    <property type="match status" value="1"/>
</dbReference>
<keyword evidence="4" id="KW-0406">Ion transport</keyword>
<gene>
    <name evidence="12" type="ordered locus">Shal_0279</name>
</gene>
<dbReference type="InterPro" id="IPR058649">
    <property type="entry name" value="CzcB_C"/>
</dbReference>
<dbReference type="Proteomes" id="UP000001317">
    <property type="component" value="Chromosome"/>
</dbReference>
<dbReference type="KEGG" id="shl:Shal_0279"/>
<dbReference type="Gene3D" id="2.40.30.170">
    <property type="match status" value="1"/>
</dbReference>
<dbReference type="GO" id="GO:0022857">
    <property type="term" value="F:transmembrane transporter activity"/>
    <property type="evidence" value="ECO:0007669"/>
    <property type="project" value="InterPro"/>
</dbReference>
<feature type="region of interest" description="Disordered" evidence="5">
    <location>
        <begin position="537"/>
        <end position="560"/>
    </location>
</feature>
<dbReference type="EMBL" id="CP000931">
    <property type="protein sequence ID" value="ABZ74855.1"/>
    <property type="molecule type" value="Genomic_DNA"/>
</dbReference>
<feature type="domain" description="CusB-like beta-barrel" evidence="10">
    <location>
        <begin position="383"/>
        <end position="457"/>
    </location>
</feature>
<organism evidence="12 13">
    <name type="scientific">Shewanella halifaxensis (strain HAW-EB4)</name>
    <dbReference type="NCBI Taxonomy" id="458817"/>
    <lineage>
        <taxon>Bacteria</taxon>
        <taxon>Pseudomonadati</taxon>
        <taxon>Pseudomonadota</taxon>
        <taxon>Gammaproteobacteria</taxon>
        <taxon>Alteromonadales</taxon>
        <taxon>Shewanellaceae</taxon>
        <taxon>Shewanella</taxon>
    </lineage>
</organism>
<evidence type="ECO:0000256" key="2">
    <source>
        <dbReference type="ARBA" id="ARBA00022448"/>
    </source>
</evidence>
<sequence>MSFFISKKMRQTTVCALSLVMASTPLMGFSQTTETTNSKQAQAHQHESSQHESEYYCPMHPEVTSHEPGRCPECKMFLVKDEANSSTSEAAAIVENYYCPMHPEVTSHEPGRCPECKMFLVKEEEEETLPDEHVGHNHADKQHKNSQQQTNKTAADKILSKPKPTLIPAAQSNGDGNIKYVCPMHPHVVSDVPGTCPICGMDLEKVTIGGVGEEVVVGVSGGMQQALGMRSEEVTQGTLWKLVKTIGTVEYNENAIGHSHTRVNGWIETLKVHNVGQRVKKGQLLYELYSPELINAQDDYMQAMDYLKQDKDRGQALLRKARLRLELLGVSSDTIKQLERTGKTIYRVPFYAEQDGFISKLTVRHGMYVQPGDTLFEIVDLSSVWVIADVFENEQSWLEQGRPVEVTSAAQGLFDIESSIDYIYPELDPVSRAMRVRIKLDNPDKLLKPGTLVDVKLFGGPKQEVLSIPTEALILTGRENRVVVQRDDNRFASVPVKVGMIAQGKAEIIEGLQVGDKVIVSGQFLLDSEASIQGSLQRLSGSNSGSNSNSSAASDPHANH</sequence>
<dbReference type="Gene3D" id="2.40.420.20">
    <property type="match status" value="1"/>
</dbReference>
<dbReference type="Gene3D" id="6.10.140.730">
    <property type="match status" value="1"/>
</dbReference>
<evidence type="ECO:0000259" key="10">
    <source>
        <dbReference type="Pfam" id="PF25954"/>
    </source>
</evidence>
<feature type="domain" description="Heavy metal binding" evidence="7">
    <location>
        <begin position="55"/>
        <end position="80"/>
    </location>
</feature>
<keyword evidence="13" id="KW-1185">Reference proteome</keyword>
<dbReference type="InterPro" id="IPR045800">
    <property type="entry name" value="HMBD"/>
</dbReference>
<feature type="domain" description="Heavy metal binding" evidence="7">
    <location>
        <begin position="179"/>
        <end position="206"/>
    </location>
</feature>
<dbReference type="AlphaFoldDB" id="B0TNV2"/>
<dbReference type="InterPro" id="IPR058790">
    <property type="entry name" value="BSH_CusB"/>
</dbReference>
<dbReference type="SUPFAM" id="SSF111369">
    <property type="entry name" value="HlyD-like secretion proteins"/>
    <property type="match status" value="1"/>
</dbReference>
<evidence type="ECO:0000259" key="11">
    <source>
        <dbReference type="Pfam" id="PF25975"/>
    </source>
</evidence>
<proteinExistence type="inferred from homology"/>
<evidence type="ECO:0000256" key="1">
    <source>
        <dbReference type="ARBA" id="ARBA00009477"/>
    </source>
</evidence>
<name>B0TNV2_SHEHH</name>
<evidence type="ECO:0000259" key="8">
    <source>
        <dbReference type="Pfam" id="PF25869"/>
    </source>
</evidence>
<evidence type="ECO:0000256" key="3">
    <source>
        <dbReference type="ARBA" id="ARBA00022729"/>
    </source>
</evidence>
<dbReference type="NCBIfam" id="TIGR01730">
    <property type="entry name" value="RND_mfp"/>
    <property type="match status" value="1"/>
</dbReference>
<dbReference type="Pfam" id="PF19335">
    <property type="entry name" value="HMBD"/>
    <property type="match status" value="3"/>
</dbReference>
<feature type="compositionally biased region" description="Low complexity" evidence="5">
    <location>
        <begin position="540"/>
        <end position="554"/>
    </location>
</feature>
<dbReference type="InterPro" id="IPR051909">
    <property type="entry name" value="MFP_Cation_Efflux"/>
</dbReference>
<feature type="domain" description="Heavy metal binding" evidence="7">
    <location>
        <begin position="96"/>
        <end position="122"/>
    </location>
</feature>
<evidence type="ECO:0000313" key="13">
    <source>
        <dbReference type="Proteomes" id="UP000001317"/>
    </source>
</evidence>
<dbReference type="Pfam" id="PF25869">
    <property type="entry name" value="3HB_CusB"/>
    <property type="match status" value="1"/>
</dbReference>
<evidence type="ECO:0000313" key="12">
    <source>
        <dbReference type="EMBL" id="ABZ74855.1"/>
    </source>
</evidence>
<protein>
    <submittedName>
        <fullName evidence="12">Efflux transporter, RND family, MFP subunit</fullName>
    </submittedName>
</protein>
<evidence type="ECO:0000256" key="5">
    <source>
        <dbReference type="SAM" id="MobiDB-lite"/>
    </source>
</evidence>
<dbReference type="PANTHER" id="PTHR30097:SF15">
    <property type="entry name" value="CATION EFFLUX SYSTEM PROTEIN CUSB"/>
    <property type="match status" value="1"/>
</dbReference>
<keyword evidence="3 6" id="KW-0732">Signal</keyword>
<dbReference type="GO" id="GO:0030288">
    <property type="term" value="C:outer membrane-bounded periplasmic space"/>
    <property type="evidence" value="ECO:0007669"/>
    <property type="project" value="TreeGrafter"/>
</dbReference>